<gene>
    <name evidence="1" type="ORF">GP2143_04253</name>
</gene>
<reference evidence="1 2" key="1">
    <citation type="journal article" date="2010" name="J. Bacteriol.">
        <title>Genome sequence of the oligotrophic marine Gammaproteobacterium HTCC2143, isolated from the Oregon Coast.</title>
        <authorList>
            <person name="Oh H.M."/>
            <person name="Kang I."/>
            <person name="Ferriera S."/>
            <person name="Giovannoni S.J."/>
            <person name="Cho J.C."/>
        </authorList>
    </citation>
    <scope>NUCLEOTIDE SEQUENCE [LARGE SCALE GENOMIC DNA]</scope>
    <source>
        <strain evidence="1 2">HTCC2143</strain>
    </source>
</reference>
<keyword evidence="2" id="KW-1185">Reference proteome</keyword>
<dbReference type="STRING" id="247633.GP2143_04253"/>
<sequence>AFRDIFATHVTVDVEKRFVTGQNQNSGLEAAHKILELLASQ</sequence>
<protein>
    <submittedName>
        <fullName evidence="1">Uncharacterized protein</fullName>
    </submittedName>
</protein>
<proteinExistence type="predicted"/>
<dbReference type="Proteomes" id="UP000004931">
    <property type="component" value="Unassembled WGS sequence"/>
</dbReference>
<dbReference type="EMBL" id="AAVT01000020">
    <property type="protein sequence ID" value="EAW29638.1"/>
    <property type="molecule type" value="Genomic_DNA"/>
</dbReference>
<organism evidence="1 2">
    <name type="scientific">marine gamma proteobacterium HTCC2143</name>
    <dbReference type="NCBI Taxonomy" id="247633"/>
    <lineage>
        <taxon>Bacteria</taxon>
        <taxon>Pseudomonadati</taxon>
        <taxon>Pseudomonadota</taxon>
        <taxon>Gammaproteobacteria</taxon>
        <taxon>Cellvibrionales</taxon>
        <taxon>Spongiibacteraceae</taxon>
        <taxon>BD1-7 clade</taxon>
    </lineage>
</organism>
<evidence type="ECO:0000313" key="1">
    <source>
        <dbReference type="EMBL" id="EAW29638.1"/>
    </source>
</evidence>
<comment type="caution">
    <text evidence="1">The sequence shown here is derived from an EMBL/GenBank/DDBJ whole genome shotgun (WGS) entry which is preliminary data.</text>
</comment>
<accession>A0YHM9</accession>
<feature type="non-terminal residue" evidence="1">
    <location>
        <position position="1"/>
    </location>
</feature>
<evidence type="ECO:0000313" key="2">
    <source>
        <dbReference type="Proteomes" id="UP000004931"/>
    </source>
</evidence>
<name>A0YHM9_9GAMM</name>
<dbReference type="AlphaFoldDB" id="A0YHM9"/>